<dbReference type="PROSITE" id="PS51450">
    <property type="entry name" value="LRR"/>
    <property type="match status" value="1"/>
</dbReference>
<evidence type="ECO:0000256" key="20">
    <source>
        <dbReference type="ARBA" id="ARBA00048679"/>
    </source>
</evidence>
<keyword evidence="9" id="KW-0812">Transmembrane</keyword>
<dbReference type="PROSITE" id="PS00108">
    <property type="entry name" value="PROTEIN_KINASE_ST"/>
    <property type="match status" value="1"/>
</dbReference>
<evidence type="ECO:0000256" key="15">
    <source>
        <dbReference type="ARBA" id="ARBA00022989"/>
    </source>
</evidence>
<dbReference type="FunFam" id="3.30.200.20:FF:000150">
    <property type="entry name" value="serine/threonine-protein kinase BRI1-like 2"/>
    <property type="match status" value="1"/>
</dbReference>
<name>A0A5J5TSB8_GOSBA</name>
<evidence type="ECO:0000259" key="23">
    <source>
        <dbReference type="PROSITE" id="PS50011"/>
    </source>
</evidence>
<dbReference type="InterPro" id="IPR008271">
    <property type="entry name" value="Ser/Thr_kinase_AS"/>
</dbReference>
<dbReference type="Pfam" id="PF00560">
    <property type="entry name" value="LRR_1"/>
    <property type="match status" value="7"/>
</dbReference>
<dbReference type="SUPFAM" id="SSF52058">
    <property type="entry name" value="L domain-like"/>
    <property type="match status" value="1"/>
</dbReference>
<dbReference type="SMART" id="SM00369">
    <property type="entry name" value="LRR_TYP"/>
    <property type="match status" value="7"/>
</dbReference>
<keyword evidence="15" id="KW-1133">Transmembrane helix</keyword>
<dbReference type="InterPro" id="IPR045381">
    <property type="entry name" value="BRI1_island_dom"/>
</dbReference>
<organism evidence="24 25">
    <name type="scientific">Gossypium barbadense</name>
    <name type="common">Sea Island cotton</name>
    <name type="synonym">Hibiscus barbadensis</name>
    <dbReference type="NCBI Taxonomy" id="3634"/>
    <lineage>
        <taxon>Eukaryota</taxon>
        <taxon>Viridiplantae</taxon>
        <taxon>Streptophyta</taxon>
        <taxon>Embryophyta</taxon>
        <taxon>Tracheophyta</taxon>
        <taxon>Spermatophyta</taxon>
        <taxon>Magnoliopsida</taxon>
        <taxon>eudicotyledons</taxon>
        <taxon>Gunneridae</taxon>
        <taxon>Pentapetalae</taxon>
        <taxon>rosids</taxon>
        <taxon>malvids</taxon>
        <taxon>Malvales</taxon>
        <taxon>Malvaceae</taxon>
        <taxon>Malvoideae</taxon>
        <taxon>Gossypium</taxon>
    </lineage>
</organism>
<dbReference type="InterPro" id="IPR003591">
    <property type="entry name" value="Leu-rich_rpt_typical-subtyp"/>
</dbReference>
<dbReference type="InterPro" id="IPR017441">
    <property type="entry name" value="Protein_kinase_ATP_BS"/>
</dbReference>
<keyword evidence="10 22" id="KW-0732">Signal</keyword>
<dbReference type="PRINTS" id="PR00019">
    <property type="entry name" value="LEURICHRPT"/>
</dbReference>
<evidence type="ECO:0000256" key="6">
    <source>
        <dbReference type="ARBA" id="ARBA00022527"/>
    </source>
</evidence>
<feature type="domain" description="Protein kinase" evidence="23">
    <location>
        <begin position="882"/>
        <end position="1157"/>
    </location>
</feature>
<dbReference type="OrthoDB" id="1371922at2759"/>
<dbReference type="InterPro" id="IPR032675">
    <property type="entry name" value="LRR_dom_sf"/>
</dbReference>
<evidence type="ECO:0000256" key="4">
    <source>
        <dbReference type="ARBA" id="ARBA00012513"/>
    </source>
</evidence>
<dbReference type="PROSITE" id="PS00107">
    <property type="entry name" value="PROTEIN_KINASE_ATP"/>
    <property type="match status" value="1"/>
</dbReference>
<keyword evidence="16" id="KW-0472">Membrane</keyword>
<dbReference type="EC" id="2.7.11.1" evidence="4"/>
<proteinExistence type="inferred from homology"/>
<dbReference type="Gene3D" id="3.30.1490.310">
    <property type="match status" value="1"/>
</dbReference>
<dbReference type="PANTHER" id="PTHR48053">
    <property type="entry name" value="LEUCINE RICH REPEAT FAMILY PROTEIN, EXPRESSED"/>
    <property type="match status" value="1"/>
</dbReference>
<evidence type="ECO:0000256" key="17">
    <source>
        <dbReference type="ARBA" id="ARBA00023170"/>
    </source>
</evidence>
<keyword evidence="7" id="KW-0433">Leucine-rich repeat</keyword>
<dbReference type="Pfam" id="PF13855">
    <property type="entry name" value="LRR_8"/>
    <property type="match status" value="2"/>
</dbReference>
<dbReference type="Pfam" id="PF08263">
    <property type="entry name" value="LRRNT_2"/>
    <property type="match status" value="1"/>
</dbReference>
<dbReference type="InterPro" id="IPR051716">
    <property type="entry name" value="Plant_RL_S/T_kinase"/>
</dbReference>
<evidence type="ECO:0000256" key="19">
    <source>
        <dbReference type="ARBA" id="ARBA00047899"/>
    </source>
</evidence>
<evidence type="ECO:0000256" key="10">
    <source>
        <dbReference type="ARBA" id="ARBA00022729"/>
    </source>
</evidence>
<dbReference type="PROSITE" id="PS50011">
    <property type="entry name" value="PROTEIN_KINASE_DOM"/>
    <property type="match status" value="1"/>
</dbReference>
<sequence>MRPSLASTTYFSLLILTFSVTFLISLEAAASASSKNRDSQPLLNFKASLLDPSLLQSWVASQDPCSFKGVTCQDSKVSSINLSYTALSIDFHIVAAFLLSLQNLESLSLLKANISGNISFPSGSKCSSLLTTLDLSQNTLSGPLSTVSNLGSCTNLKVLNLSSNSLEFSGKESRGLKLSLEALDLSFNKLSGGNVVPWILYGGCSELKLLALKGNKISGEINVSNCGKLQFLDFSSNNFSMGTPSFGDCLALEHLDVSTNKFSGDISHAISSCVNLEFLNLSNNQFSGPIPALPTSKLRRLYLALNKFEGEIPVYLTEGCSGLVELDLSSNKLSGMVPSGFGSCSSMESFSVSSNNFTGELPIEIFQNMSSLKELGLAFNYFSGPLPESLSSLSNLTVLDLSSNNFSGSIPASLCENPTNRLKVLYLQNNILTGSIPPTLSNCSQLVSLHLSFNYLTGTIPPSLGSLSNLKDLKLWMNQLHGEIPQQLGIIQTLETLILDFNELTGTIPSGLSNCTKLNWISLSNNRLTGEIPAWLGKLSILAILKLSNNSFYGRIPLELGECKSLIWLDLNTNNLNGTIPPMLFKQSGKIAVNFIAGKRFTYIKNDGSQECHGSGNLLEFAGIREQQLDRISARNPCNFTTRVYGGLTQPTFNNNGSMIFLDLSYNLLSGTIPNEIGTMPYLFILNLGHNNISGTIPQDIGKLKGLGILDLSYNRLEGSIPQSLTGITMLSEIHLSNNLLSGMIPEMGQLLTFPANDFLNNSGLCGVPLPACGRDRSASSNAEHREPHNRKATLAESVGMELLVSLFCILGLIVAVIETKKRRKKGNALDVHMDSNSHSGSVNTSWKLTGAREALSINLATFEKPLWRLTFADLLEATNGFHDDSLIGSGGFGDVYKAQLKDKSIVAIKKLIHISGQGDREFTAEMETIGKIKHRNLVPLLGYCKVGEERLLVYEYMRYGSLEDVLHDQKKSGIKLNWAARRKIAIGAARGLAFLHHNCTPHIIHRDMKSSNVLLDENLEARISDFGMARLVSAMDTHLSVSTLAGTPGYVPPEYYQSFRCSAKGDVYSYGVVLLELLTGKRPTDSVDFGENNLVGWVKQHAKLKISDIFDLELMKEEPSLEIELLQHLNVACACLDDRPWRRPTMIQVMAKFKEIQAGSGLESQSTIATDDGGFSAVEMVDMTIKEIPEGKQ</sequence>
<accession>A0A5J5TSB8</accession>
<dbReference type="SMART" id="SM00220">
    <property type="entry name" value="S_TKc"/>
    <property type="match status" value="1"/>
</dbReference>
<comment type="similarity">
    <text evidence="2">Belongs to the protein kinase superfamily. Ser/Thr protein kinase family.</text>
</comment>
<evidence type="ECO:0000256" key="8">
    <source>
        <dbReference type="ARBA" id="ARBA00022679"/>
    </source>
</evidence>
<keyword evidence="13" id="KW-0418">Kinase</keyword>
<dbReference type="Pfam" id="PF20141">
    <property type="entry name" value="Island"/>
    <property type="match status" value="1"/>
</dbReference>
<evidence type="ECO:0000256" key="12">
    <source>
        <dbReference type="ARBA" id="ARBA00022741"/>
    </source>
</evidence>
<dbReference type="SUPFAM" id="SSF56112">
    <property type="entry name" value="Protein kinase-like (PK-like)"/>
    <property type="match status" value="1"/>
</dbReference>
<evidence type="ECO:0000256" key="13">
    <source>
        <dbReference type="ARBA" id="ARBA00022777"/>
    </source>
</evidence>
<feature type="chain" id="PRO_5023853725" description="non-specific serine/threonine protein kinase" evidence="22">
    <location>
        <begin position="33"/>
        <end position="1194"/>
    </location>
</feature>
<keyword evidence="8" id="KW-0808">Transferase</keyword>
<dbReference type="PANTHER" id="PTHR48053:SF11">
    <property type="entry name" value="PROTEIN BRASSINOSTEROID INSENSITIVE 1"/>
    <property type="match status" value="1"/>
</dbReference>
<keyword evidence="17" id="KW-0675">Receptor</keyword>
<evidence type="ECO:0000256" key="3">
    <source>
        <dbReference type="ARBA" id="ARBA00009592"/>
    </source>
</evidence>
<evidence type="ECO:0000256" key="21">
    <source>
        <dbReference type="PROSITE-ProRule" id="PRU10141"/>
    </source>
</evidence>
<dbReference type="AlphaFoldDB" id="A0A5J5TSB8"/>
<evidence type="ECO:0000256" key="1">
    <source>
        <dbReference type="ARBA" id="ARBA00004251"/>
    </source>
</evidence>
<dbReference type="InterPro" id="IPR013210">
    <property type="entry name" value="LRR_N_plant-typ"/>
</dbReference>
<dbReference type="InterPro" id="IPR011009">
    <property type="entry name" value="Kinase-like_dom_sf"/>
</dbReference>
<evidence type="ECO:0000256" key="2">
    <source>
        <dbReference type="ARBA" id="ARBA00008684"/>
    </source>
</evidence>
<evidence type="ECO:0000256" key="18">
    <source>
        <dbReference type="ARBA" id="ARBA00023180"/>
    </source>
</evidence>
<dbReference type="GO" id="GO:0004674">
    <property type="term" value="F:protein serine/threonine kinase activity"/>
    <property type="evidence" value="ECO:0007669"/>
    <property type="project" value="UniProtKB-KW"/>
</dbReference>
<evidence type="ECO:0000256" key="16">
    <source>
        <dbReference type="ARBA" id="ARBA00023136"/>
    </source>
</evidence>
<dbReference type="CDD" id="cd14066">
    <property type="entry name" value="STKc_IRAK"/>
    <property type="match status" value="1"/>
</dbReference>
<dbReference type="Proteomes" id="UP000327439">
    <property type="component" value="Chromosome A11"/>
</dbReference>
<dbReference type="GO" id="GO:0005886">
    <property type="term" value="C:plasma membrane"/>
    <property type="evidence" value="ECO:0007669"/>
    <property type="project" value="UniProtKB-SubCell"/>
</dbReference>
<dbReference type="FunFam" id="3.80.10.10:FF:000111">
    <property type="entry name" value="LRR receptor-like serine/threonine-protein kinase ERECTA"/>
    <property type="match status" value="1"/>
</dbReference>
<evidence type="ECO:0000256" key="7">
    <source>
        <dbReference type="ARBA" id="ARBA00022614"/>
    </source>
</evidence>
<evidence type="ECO:0000313" key="24">
    <source>
        <dbReference type="EMBL" id="KAB2058392.1"/>
    </source>
</evidence>
<comment type="similarity">
    <text evidence="3">Belongs to the RLP family.</text>
</comment>
<dbReference type="Pfam" id="PF00069">
    <property type="entry name" value="Pkinase"/>
    <property type="match status" value="1"/>
</dbReference>
<dbReference type="Gene3D" id="3.30.200.20">
    <property type="entry name" value="Phosphorylase Kinase, domain 1"/>
    <property type="match status" value="1"/>
</dbReference>
<keyword evidence="12 21" id="KW-0547">Nucleotide-binding</keyword>
<evidence type="ECO:0000256" key="11">
    <source>
        <dbReference type="ARBA" id="ARBA00022737"/>
    </source>
</evidence>
<dbReference type="Gene3D" id="3.80.10.10">
    <property type="entry name" value="Ribonuclease Inhibitor"/>
    <property type="match status" value="1"/>
</dbReference>
<keyword evidence="6" id="KW-0723">Serine/threonine-protein kinase</keyword>
<dbReference type="Gene3D" id="1.10.510.10">
    <property type="entry name" value="Transferase(Phosphotransferase) domain 1"/>
    <property type="match status" value="1"/>
</dbReference>
<keyword evidence="11" id="KW-0677">Repeat</keyword>
<evidence type="ECO:0000256" key="9">
    <source>
        <dbReference type="ARBA" id="ARBA00022692"/>
    </source>
</evidence>
<dbReference type="InterPro" id="IPR000719">
    <property type="entry name" value="Prot_kinase_dom"/>
</dbReference>
<protein>
    <recommendedName>
        <fullName evidence="4">non-specific serine/threonine protein kinase</fullName>
        <ecNumber evidence="4">2.7.11.1</ecNumber>
    </recommendedName>
</protein>
<keyword evidence="25" id="KW-1185">Reference proteome</keyword>
<evidence type="ECO:0000313" key="25">
    <source>
        <dbReference type="Proteomes" id="UP000327439"/>
    </source>
</evidence>
<keyword evidence="18" id="KW-0325">Glycoprotein</keyword>
<dbReference type="FunFam" id="1.10.510.10:FF:000291">
    <property type="entry name" value="Brassinosteroid LRR receptor kinase"/>
    <property type="match status" value="1"/>
</dbReference>
<keyword evidence="5" id="KW-1003">Cell membrane</keyword>
<evidence type="ECO:0000256" key="5">
    <source>
        <dbReference type="ARBA" id="ARBA00022475"/>
    </source>
</evidence>
<comment type="subcellular location">
    <subcellularLocation>
        <location evidence="1">Cell membrane</location>
        <topology evidence="1">Single-pass type I membrane protein</topology>
    </subcellularLocation>
</comment>
<comment type="catalytic activity">
    <reaction evidence="20">
        <text>L-seryl-[protein] + ATP = O-phospho-L-seryl-[protein] + ADP + H(+)</text>
        <dbReference type="Rhea" id="RHEA:17989"/>
        <dbReference type="Rhea" id="RHEA-COMP:9863"/>
        <dbReference type="Rhea" id="RHEA-COMP:11604"/>
        <dbReference type="ChEBI" id="CHEBI:15378"/>
        <dbReference type="ChEBI" id="CHEBI:29999"/>
        <dbReference type="ChEBI" id="CHEBI:30616"/>
        <dbReference type="ChEBI" id="CHEBI:83421"/>
        <dbReference type="ChEBI" id="CHEBI:456216"/>
        <dbReference type="EC" id="2.7.11.1"/>
    </reaction>
</comment>
<dbReference type="GO" id="GO:0005524">
    <property type="term" value="F:ATP binding"/>
    <property type="evidence" value="ECO:0007669"/>
    <property type="project" value="UniProtKB-UniRule"/>
</dbReference>
<evidence type="ECO:0000256" key="22">
    <source>
        <dbReference type="SAM" id="SignalP"/>
    </source>
</evidence>
<keyword evidence="14 21" id="KW-0067">ATP-binding</keyword>
<dbReference type="InterPro" id="IPR001611">
    <property type="entry name" value="Leu-rich_rpt"/>
</dbReference>
<feature type="signal peptide" evidence="22">
    <location>
        <begin position="1"/>
        <end position="32"/>
    </location>
</feature>
<feature type="binding site" evidence="21">
    <location>
        <position position="911"/>
    </location>
    <ligand>
        <name>ATP</name>
        <dbReference type="ChEBI" id="CHEBI:30616"/>
    </ligand>
</feature>
<gene>
    <name evidence="24" type="ORF">ES319_A11G232500v1</name>
</gene>
<dbReference type="SUPFAM" id="SSF52047">
    <property type="entry name" value="RNI-like"/>
    <property type="match status" value="2"/>
</dbReference>
<evidence type="ECO:0000256" key="14">
    <source>
        <dbReference type="ARBA" id="ARBA00022840"/>
    </source>
</evidence>
<dbReference type="FunFam" id="3.80.10.10:FF:000095">
    <property type="entry name" value="LRR receptor-like serine/threonine-protein kinase GSO1"/>
    <property type="match status" value="2"/>
</dbReference>
<dbReference type="EMBL" id="CM018212">
    <property type="protein sequence ID" value="KAB2058392.1"/>
    <property type="molecule type" value="Genomic_DNA"/>
</dbReference>
<comment type="catalytic activity">
    <reaction evidence="19">
        <text>L-threonyl-[protein] + ATP = O-phospho-L-threonyl-[protein] + ADP + H(+)</text>
        <dbReference type="Rhea" id="RHEA:46608"/>
        <dbReference type="Rhea" id="RHEA-COMP:11060"/>
        <dbReference type="Rhea" id="RHEA-COMP:11605"/>
        <dbReference type="ChEBI" id="CHEBI:15378"/>
        <dbReference type="ChEBI" id="CHEBI:30013"/>
        <dbReference type="ChEBI" id="CHEBI:30616"/>
        <dbReference type="ChEBI" id="CHEBI:61977"/>
        <dbReference type="ChEBI" id="CHEBI:456216"/>
        <dbReference type="EC" id="2.7.11.1"/>
    </reaction>
</comment>
<reference evidence="25" key="1">
    <citation type="journal article" date="2020" name="Nat. Genet.">
        <title>Genomic diversifications of five Gossypium allopolyploid species and their impact on cotton improvement.</title>
        <authorList>
            <person name="Chen Z.J."/>
            <person name="Sreedasyam A."/>
            <person name="Ando A."/>
            <person name="Song Q."/>
            <person name="De Santiago L.M."/>
            <person name="Hulse-Kemp A.M."/>
            <person name="Ding M."/>
            <person name="Ye W."/>
            <person name="Kirkbride R.C."/>
            <person name="Jenkins J."/>
            <person name="Plott C."/>
            <person name="Lovell J."/>
            <person name="Lin Y.M."/>
            <person name="Vaughn R."/>
            <person name="Liu B."/>
            <person name="Simpson S."/>
            <person name="Scheffler B.E."/>
            <person name="Wen L."/>
            <person name="Saski C.A."/>
            <person name="Grover C.E."/>
            <person name="Hu G."/>
            <person name="Conover J.L."/>
            <person name="Carlson J.W."/>
            <person name="Shu S."/>
            <person name="Boston L.B."/>
            <person name="Williams M."/>
            <person name="Peterson D.G."/>
            <person name="McGee K."/>
            <person name="Jones D.C."/>
            <person name="Wendel J.F."/>
            <person name="Stelly D.M."/>
            <person name="Grimwood J."/>
            <person name="Schmutz J."/>
        </authorList>
    </citation>
    <scope>NUCLEOTIDE SEQUENCE [LARGE SCALE GENOMIC DNA]</scope>
    <source>
        <strain evidence="25">cv. 3-79</strain>
    </source>
</reference>